<keyword evidence="1" id="KW-0175">Coiled coil</keyword>
<dbReference type="EMBL" id="JAJBIS010000001">
    <property type="protein sequence ID" value="MCF1349051.1"/>
    <property type="molecule type" value="Genomic_DNA"/>
</dbReference>
<comment type="caution">
    <text evidence="3">The sequence shown here is derived from an EMBL/GenBank/DDBJ whole genome shotgun (WGS) entry which is preliminary data.</text>
</comment>
<evidence type="ECO:0000313" key="3">
    <source>
        <dbReference type="EMBL" id="MCF1349051.1"/>
    </source>
</evidence>
<sequence>MNYQTEKVDFGNTPTTSPTPTPTPTPEPTPTPKKDEAVVSSVTFTKVEKKSNEATVSLVFSKLELADTSKKIFVLEVTKKGETTPIQVSDLSYDETTKTLSGKLSKLKEGTYNLSKLTLNGNEINLNDTVKNSKLLIEDQNNNGNGGNEQGDKPSNTPALTKEQLEAKVADLDKKVKEATTALTEAENAVKTEKAGKNDAAKVKELEKVVQEKQTQKQNLEQELAKAKEELKKLTKDPSNTPALTKEQLEAKVADLDKKVKEATTALTEAENAVKTEKAGKNDAAKVKELEKVVQEKQTQKQNLEQELAKAKEELKKLTKDPSNTPALTKEQLEAKVADLDKKVKEATTALTEAENAVKTEKAGKNDAAKVKELEKVVQEKQTQKQNLEQELAKAKEELKKLTKDPSNTPALTKEQLEAKVADLDKKVKEATTALTEAENAVKTEKAGKNDAAKVKELEKVVQEKQTQKQNLEQELAKAKEELKKLK</sequence>
<organism evidence="3 4">
    <name type="scientific">Ureaplasma urealyticum</name>
    <name type="common">Ureaplasma urealyticum biotype 2</name>
    <dbReference type="NCBI Taxonomy" id="2130"/>
    <lineage>
        <taxon>Bacteria</taxon>
        <taxon>Bacillati</taxon>
        <taxon>Mycoplasmatota</taxon>
        <taxon>Mycoplasmoidales</taxon>
        <taxon>Mycoplasmoidaceae</taxon>
        <taxon>Ureaplasma</taxon>
    </lineage>
</organism>
<protein>
    <submittedName>
        <fullName evidence="3">DUF1410 domain-containing protein</fullName>
    </submittedName>
</protein>
<gene>
    <name evidence="3" type="ORF">LH652_01940</name>
</gene>
<dbReference type="AlphaFoldDB" id="A0ABD4SJY2"/>
<feature type="region of interest" description="Disordered" evidence="2">
    <location>
        <begin position="138"/>
        <end position="158"/>
    </location>
</feature>
<dbReference type="RefSeq" id="WP_234493678.1">
    <property type="nucleotide sequence ID" value="NZ_JAJBIS010000001.1"/>
</dbReference>
<evidence type="ECO:0000256" key="2">
    <source>
        <dbReference type="SAM" id="MobiDB-lite"/>
    </source>
</evidence>
<feature type="region of interest" description="Disordered" evidence="2">
    <location>
        <begin position="1"/>
        <end position="37"/>
    </location>
</feature>
<evidence type="ECO:0000313" key="4">
    <source>
        <dbReference type="Proteomes" id="UP001201240"/>
    </source>
</evidence>
<accession>A0ABD4SJY2</accession>
<reference evidence="3 4" key="1">
    <citation type="submission" date="2021-10" db="EMBL/GenBank/DDBJ databases">
        <title>Sequencing the mobilome of antimicrobial resistant bacterial isolates spanning a range of GC content: The potential of a sustainable low cost, low infrastructure approach for surveillance with Oxford Nanopore sequencing.</title>
        <authorList>
            <person name="Sands K."/>
        </authorList>
    </citation>
    <scope>NUCLEOTIDE SEQUENCE [LARGE SCALE GENOMIC DNA]</scope>
    <source>
        <strain evidence="3 4">MIN-202</strain>
    </source>
</reference>
<feature type="coiled-coil region" evidence="1">
    <location>
        <begin position="162"/>
        <end position="485"/>
    </location>
</feature>
<dbReference type="Proteomes" id="UP001201240">
    <property type="component" value="Unassembled WGS sequence"/>
</dbReference>
<proteinExistence type="predicted"/>
<name>A0ABD4SJY2_UREUR</name>
<feature type="compositionally biased region" description="Pro residues" evidence="2">
    <location>
        <begin position="17"/>
        <end position="31"/>
    </location>
</feature>
<evidence type="ECO:0000256" key="1">
    <source>
        <dbReference type="SAM" id="Coils"/>
    </source>
</evidence>